<dbReference type="SUPFAM" id="SSF48695">
    <property type="entry name" value="Multiheme cytochromes"/>
    <property type="match status" value="1"/>
</dbReference>
<keyword evidence="8" id="KW-1185">Reference proteome</keyword>
<dbReference type="SUPFAM" id="SSF48452">
    <property type="entry name" value="TPR-like"/>
    <property type="match status" value="1"/>
</dbReference>
<protein>
    <recommendedName>
        <fullName evidence="9">Tetratricopeptide repeat protein</fullName>
    </recommendedName>
</protein>
<feature type="domain" description="Cytochrome c-552/4" evidence="6">
    <location>
        <begin position="219"/>
        <end position="257"/>
    </location>
</feature>
<keyword evidence="2" id="KW-0802">TPR repeat</keyword>
<reference evidence="8" key="1">
    <citation type="journal article" date="2019" name="Int. J. Syst. Evol. Microbiol.">
        <title>The Global Catalogue of Microorganisms (GCM) 10K type strain sequencing project: providing services to taxonomists for standard genome sequencing and annotation.</title>
        <authorList>
            <consortium name="The Broad Institute Genomics Platform"/>
            <consortium name="The Broad Institute Genome Sequencing Center for Infectious Disease"/>
            <person name="Wu L."/>
            <person name="Ma J."/>
        </authorList>
    </citation>
    <scope>NUCLEOTIDE SEQUENCE [LARGE SCALE GENOMIC DNA]</scope>
    <source>
        <strain evidence="8">NBRC 102520</strain>
    </source>
</reference>
<dbReference type="PROSITE" id="PS50005">
    <property type="entry name" value="TPR"/>
    <property type="match status" value="2"/>
</dbReference>
<feature type="repeat" description="TPR" evidence="2">
    <location>
        <begin position="624"/>
        <end position="657"/>
    </location>
</feature>
<keyword evidence="1" id="KW-0732">Signal</keyword>
<evidence type="ECO:0000256" key="1">
    <source>
        <dbReference type="ARBA" id="ARBA00022729"/>
    </source>
</evidence>
<organism evidence="7 8">
    <name type="scientific">Bradyrhizobium iriomotense</name>
    <dbReference type="NCBI Taxonomy" id="441950"/>
    <lineage>
        <taxon>Bacteria</taxon>
        <taxon>Pseudomonadati</taxon>
        <taxon>Pseudomonadota</taxon>
        <taxon>Alphaproteobacteria</taxon>
        <taxon>Hyphomicrobiales</taxon>
        <taxon>Nitrobacteraceae</taxon>
        <taxon>Bradyrhizobium</taxon>
    </lineage>
</organism>
<feature type="transmembrane region" description="Helical" evidence="4">
    <location>
        <begin position="39"/>
        <end position="61"/>
    </location>
</feature>
<dbReference type="Gene3D" id="1.25.40.10">
    <property type="entry name" value="Tetratricopeptide repeat domain"/>
    <property type="match status" value="1"/>
</dbReference>
<evidence type="ECO:0000256" key="3">
    <source>
        <dbReference type="SAM" id="MobiDB-lite"/>
    </source>
</evidence>
<evidence type="ECO:0008006" key="9">
    <source>
        <dbReference type="Google" id="ProtNLM"/>
    </source>
</evidence>
<dbReference type="InterPro" id="IPR036280">
    <property type="entry name" value="Multihaem_cyt_sf"/>
</dbReference>
<feature type="domain" description="Doubled CXXCH motif" evidence="5">
    <location>
        <begin position="374"/>
        <end position="406"/>
    </location>
</feature>
<name>A0ABQ6B0U4_9BRAD</name>
<dbReference type="InterPro" id="IPR023155">
    <property type="entry name" value="Cyt_c-552/4"/>
</dbReference>
<dbReference type="SMART" id="SM00028">
    <property type="entry name" value="TPR"/>
    <property type="match status" value="2"/>
</dbReference>
<dbReference type="InterPro" id="IPR051829">
    <property type="entry name" value="Multiheme_Cytochr_ET"/>
</dbReference>
<proteinExistence type="predicted"/>
<feature type="repeat" description="TPR" evidence="2">
    <location>
        <begin position="692"/>
        <end position="725"/>
    </location>
</feature>
<evidence type="ECO:0000313" key="7">
    <source>
        <dbReference type="EMBL" id="GLR88034.1"/>
    </source>
</evidence>
<evidence type="ECO:0000313" key="8">
    <source>
        <dbReference type="Proteomes" id="UP001156905"/>
    </source>
</evidence>
<gene>
    <name evidence="7" type="ORF">GCM10007857_47460</name>
</gene>
<sequence length="805" mass="88654">MAKGAGKHRKRDKVRTQVRPPRPADVLPQPSPAVRPKSATWIAIGFGALLLVLMAGALTWFNGPNNVSIEQRQTAEPTFVGSQTCSGCHQREADLWQNSQHRHAMDHASDASVRGDFNDTAFEYAGTRSRFFRKDQKFLVETDGPDGKLATFEVKYTFGLDPLQQYLIEFPDGRVQALSIAWDTRPKDQGGQRWFHLYPDGAITHDDPLHLTKLNQNWNFMCAECHSTAVHKNYDATKDRFATTFSEISVGCEACHGAGSRHVSWARQNAKSRDPDNGLLVKFDERAGITWSADAGTLTPIRSAPAPMLRKEVETCGRCHARRGQLSEDWVPGRSLSETHRVSLLDRQRFHADGQMRDDEETYNYAPFKQSKMFAKGVTCSDCHDPHSAALKAPGDGVCGQCHPAEKYQTAAHRQHANVTPSPTCASCHIPERRYMVVDRRHDHSFRIPRPDLSVLSGTPNACNDCHRDRSAGWAAQQVEAWFGPQRHGYQAYAPAFHAAWSEAIDAQAQLGAVAQAGDVPALVRASALAELPRPEVDLIRRGLADPDPLVRLGALDAMEAIPADQLWGLASPQLTDPVRGVRIRAAELLASVSPSRQPAADRDRFAQAAAEFVTAQRLNSDRPEARTTLGSFFARQANAAAAEAEYRAALTLDPSFSPAVINLSDLYRQLGRESDGERVLRDALSRSQPSAPLHHALGLSLVRQKRNDAALDELRQAAMLDPSRSRYAYVYAIGLHAAGRRDDALAVLKTNLSGHPNDHDSLSAAIAFSREKGDSAAALEFAERLARLTPGDHAIAELIKQLKR</sequence>
<dbReference type="Proteomes" id="UP001156905">
    <property type="component" value="Unassembled WGS sequence"/>
</dbReference>
<dbReference type="Pfam" id="PF09699">
    <property type="entry name" value="Paired_CXXCH_1"/>
    <property type="match status" value="1"/>
</dbReference>
<dbReference type="InterPro" id="IPR010177">
    <property type="entry name" value="Paired_CXXCH_1"/>
</dbReference>
<dbReference type="Pfam" id="PF13435">
    <property type="entry name" value="Cytochrome_C554"/>
    <property type="match status" value="2"/>
</dbReference>
<dbReference type="InterPro" id="IPR019734">
    <property type="entry name" value="TPR_rpt"/>
</dbReference>
<accession>A0ABQ6B0U4</accession>
<keyword evidence="4" id="KW-0472">Membrane</keyword>
<dbReference type="PANTHER" id="PTHR35038:SF8">
    <property type="entry name" value="C-TYPE POLYHEME CYTOCHROME OMCC"/>
    <property type="match status" value="1"/>
</dbReference>
<feature type="domain" description="Cytochrome c-552/4" evidence="6">
    <location>
        <begin position="84"/>
        <end position="109"/>
    </location>
</feature>
<dbReference type="PANTHER" id="PTHR35038">
    <property type="entry name" value="DISSIMILATORY SULFITE REDUCTASE SIRA"/>
    <property type="match status" value="1"/>
</dbReference>
<dbReference type="EMBL" id="BSOW01000017">
    <property type="protein sequence ID" value="GLR88034.1"/>
    <property type="molecule type" value="Genomic_DNA"/>
</dbReference>
<comment type="caution">
    <text evidence="7">The sequence shown here is derived from an EMBL/GenBank/DDBJ whole genome shotgun (WGS) entry which is preliminary data.</text>
</comment>
<keyword evidence="4" id="KW-1133">Transmembrane helix</keyword>
<evidence type="ECO:0000256" key="4">
    <source>
        <dbReference type="SAM" id="Phobius"/>
    </source>
</evidence>
<feature type="region of interest" description="Disordered" evidence="3">
    <location>
        <begin position="1"/>
        <end position="34"/>
    </location>
</feature>
<feature type="compositionally biased region" description="Basic residues" evidence="3">
    <location>
        <begin position="1"/>
        <end position="13"/>
    </location>
</feature>
<keyword evidence="4" id="KW-0812">Transmembrane</keyword>
<dbReference type="InterPro" id="IPR011990">
    <property type="entry name" value="TPR-like_helical_dom_sf"/>
</dbReference>
<evidence type="ECO:0000256" key="2">
    <source>
        <dbReference type="PROSITE-ProRule" id="PRU00339"/>
    </source>
</evidence>
<dbReference type="Gene3D" id="1.10.1130.10">
    <property type="entry name" value="Flavocytochrome C3, Chain A"/>
    <property type="match status" value="2"/>
</dbReference>
<evidence type="ECO:0000259" key="6">
    <source>
        <dbReference type="Pfam" id="PF13435"/>
    </source>
</evidence>
<evidence type="ECO:0000259" key="5">
    <source>
        <dbReference type="Pfam" id="PF09699"/>
    </source>
</evidence>